<dbReference type="SUPFAM" id="SSF74650">
    <property type="entry name" value="Galactose mutarotase-like"/>
    <property type="match status" value="1"/>
</dbReference>
<evidence type="ECO:0000256" key="2">
    <source>
        <dbReference type="ARBA" id="ARBA00005866"/>
    </source>
</evidence>
<name>A0ABR4N093_9FUNG</name>
<dbReference type="Proteomes" id="UP001527925">
    <property type="component" value="Unassembled WGS sequence"/>
</dbReference>
<dbReference type="EMBL" id="JADGIZ020000055">
    <property type="protein sequence ID" value="KAL2912942.1"/>
    <property type="molecule type" value="Genomic_DNA"/>
</dbReference>
<dbReference type="InterPro" id="IPR008183">
    <property type="entry name" value="Aldose_1/G6P_1-epimerase"/>
</dbReference>
<evidence type="ECO:0000259" key="5">
    <source>
        <dbReference type="Pfam" id="PF00808"/>
    </source>
</evidence>
<gene>
    <name evidence="6" type="ORF">HK105_207613</name>
</gene>
<dbReference type="InterPro" id="IPR003958">
    <property type="entry name" value="CBFA_NFYB_domain"/>
</dbReference>
<evidence type="ECO:0000256" key="1">
    <source>
        <dbReference type="ARBA" id="ARBA00001096"/>
    </source>
</evidence>
<evidence type="ECO:0000313" key="6">
    <source>
        <dbReference type="EMBL" id="KAL2912942.1"/>
    </source>
</evidence>
<dbReference type="Pfam" id="PF01263">
    <property type="entry name" value="Aldose_epim"/>
    <property type="match status" value="1"/>
</dbReference>
<keyword evidence="7" id="KW-1185">Reference proteome</keyword>
<evidence type="ECO:0000313" key="7">
    <source>
        <dbReference type="Proteomes" id="UP001527925"/>
    </source>
</evidence>
<dbReference type="InterPro" id="IPR009072">
    <property type="entry name" value="Histone-fold"/>
</dbReference>
<evidence type="ECO:0000256" key="3">
    <source>
        <dbReference type="ARBA" id="ARBA00012083"/>
    </source>
</evidence>
<sequence>MPVDVQSDRVVITHGESVAEVLLWGATVTSWKYKGIERLFVSSKAVLDGTKAVRGGIPLVFPQFGPGPLPQHGFARVSKWTWGGLSVENASETRVEFSLLPEAIPASQKAIWPHDFRLVYTVALFGSSLQTTLRVRNLGTAPFEFTSLLHTYLRIKDIDHAGVVGLTGYPFADKVTETRTESEPRLSVRVASEVDRIYQRVKNDHITVEGTGVGGGAIVIHKSGFDDVVVWNPWVDKAKGMSDFGDEEFKEMICVEVGNVSTPRKLGPNETWEAGQRGGRRRPPVLVGEGQNPKFAFEFLAHVDMKKTTTKFPAARIKKIMRLDEDVGKVAQVTPLLISKALECFLQSMLEATLVETRARNAKRMTVAHV</sequence>
<dbReference type="Gene3D" id="2.70.98.10">
    <property type="match status" value="1"/>
</dbReference>
<comment type="caution">
    <text evidence="6">The sequence shown here is derived from an EMBL/GenBank/DDBJ whole genome shotgun (WGS) entry which is preliminary data.</text>
</comment>
<dbReference type="PANTHER" id="PTHR11122">
    <property type="entry name" value="APOSPORY-ASSOCIATED PROTEIN C-RELATED"/>
    <property type="match status" value="1"/>
</dbReference>
<comment type="catalytic activity">
    <reaction evidence="1">
        <text>alpha-D-glucose 6-phosphate = beta-D-glucose 6-phosphate</text>
        <dbReference type="Rhea" id="RHEA:16249"/>
        <dbReference type="ChEBI" id="CHEBI:58225"/>
        <dbReference type="ChEBI" id="CHEBI:58247"/>
        <dbReference type="EC" id="5.1.3.15"/>
    </reaction>
</comment>
<dbReference type="SUPFAM" id="SSF47113">
    <property type="entry name" value="Histone-fold"/>
    <property type="match status" value="1"/>
</dbReference>
<keyword evidence="4" id="KW-0413">Isomerase</keyword>
<comment type="similarity">
    <text evidence="2">Belongs to the glucose-6-phosphate 1-epimerase family.</text>
</comment>
<dbReference type="InterPro" id="IPR011013">
    <property type="entry name" value="Gal_mutarotase_sf_dom"/>
</dbReference>
<dbReference type="PANTHER" id="PTHR11122:SF13">
    <property type="entry name" value="GLUCOSE-6-PHOSPHATE 1-EPIMERASE"/>
    <property type="match status" value="1"/>
</dbReference>
<accession>A0ABR4N093</accession>
<proteinExistence type="inferred from homology"/>
<dbReference type="InterPro" id="IPR025532">
    <property type="entry name" value="G6P_1-epimerase"/>
</dbReference>
<reference evidence="6 7" key="1">
    <citation type="submission" date="2023-09" db="EMBL/GenBank/DDBJ databases">
        <title>Pangenome analysis of Batrachochytrium dendrobatidis and related Chytrids.</title>
        <authorList>
            <person name="Yacoub M.N."/>
            <person name="Stajich J.E."/>
            <person name="James T.Y."/>
        </authorList>
    </citation>
    <scope>NUCLEOTIDE SEQUENCE [LARGE SCALE GENOMIC DNA]</scope>
    <source>
        <strain evidence="6 7">JEL0888</strain>
    </source>
</reference>
<dbReference type="CDD" id="cd22906">
    <property type="entry name" value="HFD_DRAP1"/>
    <property type="match status" value="1"/>
</dbReference>
<dbReference type="InterPro" id="IPR014718">
    <property type="entry name" value="GH-type_carb-bd"/>
</dbReference>
<organism evidence="6 7">
    <name type="scientific">Polyrhizophydium stewartii</name>
    <dbReference type="NCBI Taxonomy" id="2732419"/>
    <lineage>
        <taxon>Eukaryota</taxon>
        <taxon>Fungi</taxon>
        <taxon>Fungi incertae sedis</taxon>
        <taxon>Chytridiomycota</taxon>
        <taxon>Chytridiomycota incertae sedis</taxon>
        <taxon>Chytridiomycetes</taxon>
        <taxon>Rhizophydiales</taxon>
        <taxon>Rhizophydiales incertae sedis</taxon>
        <taxon>Polyrhizophydium</taxon>
    </lineage>
</organism>
<dbReference type="CDD" id="cd09020">
    <property type="entry name" value="D-hex-6-P-epi_like"/>
    <property type="match status" value="1"/>
</dbReference>
<dbReference type="Gene3D" id="1.10.20.10">
    <property type="entry name" value="Histone, subunit A"/>
    <property type="match status" value="1"/>
</dbReference>
<dbReference type="EC" id="5.1.3.15" evidence="3"/>
<protein>
    <recommendedName>
        <fullName evidence="3">glucose-6-phosphate 1-epimerase</fullName>
        <ecNumber evidence="3">5.1.3.15</ecNumber>
    </recommendedName>
</protein>
<evidence type="ECO:0000256" key="4">
    <source>
        <dbReference type="ARBA" id="ARBA00023235"/>
    </source>
</evidence>
<dbReference type="Pfam" id="PF00808">
    <property type="entry name" value="CBFD_NFYB_HMF"/>
    <property type="match status" value="1"/>
</dbReference>
<feature type="domain" description="Transcription factor CBF/NF-Y/archaeal histone" evidence="5">
    <location>
        <begin position="311"/>
        <end position="370"/>
    </location>
</feature>